<protein>
    <submittedName>
        <fullName evidence="1">Uncharacterized protein</fullName>
    </submittedName>
</protein>
<dbReference type="Proteomes" id="UP000257039">
    <property type="component" value="Unassembled WGS sequence"/>
</dbReference>
<dbReference type="EMBL" id="NDXW01000001">
    <property type="protein sequence ID" value="RDH46152.1"/>
    <property type="molecule type" value="Genomic_DNA"/>
</dbReference>
<organism evidence="1 2">
    <name type="scientific">Zooshikella ganghwensis</name>
    <dbReference type="NCBI Taxonomy" id="202772"/>
    <lineage>
        <taxon>Bacteria</taxon>
        <taxon>Pseudomonadati</taxon>
        <taxon>Pseudomonadota</taxon>
        <taxon>Gammaproteobacteria</taxon>
        <taxon>Oceanospirillales</taxon>
        <taxon>Zooshikellaceae</taxon>
        <taxon>Zooshikella</taxon>
    </lineage>
</organism>
<evidence type="ECO:0000313" key="2">
    <source>
        <dbReference type="Proteomes" id="UP000257039"/>
    </source>
</evidence>
<sequence length="108" mass="12825">MLVCCICYNCPHTYIYNKGDIFSFFYSFTQPIYYQALHTRYFLLIINPQLKIKAAHIYLTARYTPLFNDHTVSSKDRTTFIELLATRMRQPIFYDWALDAFDGGYASY</sequence>
<dbReference type="AlphaFoldDB" id="A0A4P9VUX6"/>
<proteinExistence type="predicted"/>
<name>A0A4P9VUX6_9GAMM</name>
<keyword evidence="2" id="KW-1185">Reference proteome</keyword>
<reference evidence="1 2" key="1">
    <citation type="submission" date="2017-04" db="EMBL/GenBank/DDBJ databases">
        <title>Draft genome sequence of Zooshikella ganghwensis VG4 isolated from Red Sea sediments.</title>
        <authorList>
            <person name="Rehman Z."/>
            <person name="Alam I."/>
            <person name="Kamau A."/>
            <person name="Bajic V."/>
            <person name="Leiknes T."/>
        </authorList>
    </citation>
    <scope>NUCLEOTIDE SEQUENCE [LARGE SCALE GENOMIC DNA]</scope>
    <source>
        <strain evidence="1 2">VG4</strain>
    </source>
</reference>
<accession>A0A4P9VUX6</accession>
<comment type="caution">
    <text evidence="1">The sequence shown here is derived from an EMBL/GenBank/DDBJ whole genome shotgun (WGS) entry which is preliminary data.</text>
</comment>
<evidence type="ECO:0000313" key="1">
    <source>
        <dbReference type="EMBL" id="RDH46152.1"/>
    </source>
</evidence>
<gene>
    <name evidence="1" type="ORF">B9G39_23375</name>
</gene>